<organism evidence="2 4">
    <name type="scientific">Chryseobacterium jejuense</name>
    <dbReference type="NCBI Taxonomy" id="445960"/>
    <lineage>
        <taxon>Bacteria</taxon>
        <taxon>Pseudomonadati</taxon>
        <taxon>Bacteroidota</taxon>
        <taxon>Flavobacteriia</taxon>
        <taxon>Flavobacteriales</taxon>
        <taxon>Weeksellaceae</taxon>
        <taxon>Chryseobacterium group</taxon>
        <taxon>Chryseobacterium</taxon>
    </lineage>
</organism>
<name>A0A2X2WN26_CHRJE</name>
<reference evidence="1 3" key="1">
    <citation type="submission" date="2016-10" db="EMBL/GenBank/DDBJ databases">
        <authorList>
            <person name="Varghese N."/>
            <person name="Submissions S."/>
        </authorList>
    </citation>
    <scope>NUCLEOTIDE SEQUENCE [LARGE SCALE GENOMIC DNA]</scope>
    <source>
        <strain evidence="1 3">DSM 19299</strain>
    </source>
</reference>
<dbReference type="STRING" id="445960.SAMN05421542_0829"/>
<dbReference type="EMBL" id="FNEG01000001">
    <property type="protein sequence ID" value="SDI32142.1"/>
    <property type="molecule type" value="Genomic_DNA"/>
</dbReference>
<dbReference type="AlphaFoldDB" id="A0A2X2WN26"/>
<gene>
    <name evidence="2" type="ORF">NCTC13492_02603</name>
    <name evidence="1" type="ORF">SAMN05421542_0829</name>
</gene>
<dbReference type="OrthoDB" id="1260127at2"/>
<protein>
    <submittedName>
        <fullName evidence="2">Uncharacterized protein</fullName>
    </submittedName>
</protein>
<dbReference type="EMBL" id="UAWB01000005">
    <property type="protein sequence ID" value="SQB44792.1"/>
    <property type="molecule type" value="Genomic_DNA"/>
</dbReference>
<dbReference type="RefSeq" id="WP_089734435.1">
    <property type="nucleotide sequence ID" value="NZ_FNEG01000001.1"/>
</dbReference>
<accession>A0A2X2WN26</accession>
<evidence type="ECO:0000313" key="1">
    <source>
        <dbReference type="EMBL" id="SDI32142.1"/>
    </source>
</evidence>
<sequence>MEKYKQPDFKQIYTDIITSKYPHKYDLCEYLLSKNELLALDILKLNTIIFGTSEKSNSQYRSYKRTDILRILDYQKENKLNNTQLALHFKLSRNTVSKWRKIFLV</sequence>
<keyword evidence="3" id="KW-1185">Reference proteome</keyword>
<evidence type="ECO:0000313" key="4">
    <source>
        <dbReference type="Proteomes" id="UP000251670"/>
    </source>
</evidence>
<proteinExistence type="predicted"/>
<dbReference type="Proteomes" id="UP000199426">
    <property type="component" value="Unassembled WGS sequence"/>
</dbReference>
<evidence type="ECO:0000313" key="3">
    <source>
        <dbReference type="Proteomes" id="UP000199426"/>
    </source>
</evidence>
<dbReference type="Proteomes" id="UP000251670">
    <property type="component" value="Unassembled WGS sequence"/>
</dbReference>
<evidence type="ECO:0000313" key="2">
    <source>
        <dbReference type="EMBL" id="SQB44792.1"/>
    </source>
</evidence>
<reference evidence="2 4" key="2">
    <citation type="submission" date="2018-06" db="EMBL/GenBank/DDBJ databases">
        <authorList>
            <consortium name="Pathogen Informatics"/>
            <person name="Doyle S."/>
        </authorList>
    </citation>
    <scope>NUCLEOTIDE SEQUENCE [LARGE SCALE GENOMIC DNA]</scope>
    <source>
        <strain evidence="2 4">NCTC13492</strain>
    </source>
</reference>